<dbReference type="AlphaFoldDB" id="A0AAD5YMX7"/>
<proteinExistence type="predicted"/>
<gene>
    <name evidence="2" type="ORF">NP233_g12597</name>
</gene>
<keyword evidence="3" id="KW-1185">Reference proteome</keyword>
<evidence type="ECO:0000256" key="1">
    <source>
        <dbReference type="SAM" id="Coils"/>
    </source>
</evidence>
<evidence type="ECO:0000313" key="3">
    <source>
        <dbReference type="Proteomes" id="UP001213000"/>
    </source>
</evidence>
<evidence type="ECO:0000313" key="2">
    <source>
        <dbReference type="EMBL" id="KAJ3553651.1"/>
    </source>
</evidence>
<organism evidence="2 3">
    <name type="scientific">Leucocoprinus birnbaumii</name>
    <dbReference type="NCBI Taxonomy" id="56174"/>
    <lineage>
        <taxon>Eukaryota</taxon>
        <taxon>Fungi</taxon>
        <taxon>Dikarya</taxon>
        <taxon>Basidiomycota</taxon>
        <taxon>Agaricomycotina</taxon>
        <taxon>Agaricomycetes</taxon>
        <taxon>Agaricomycetidae</taxon>
        <taxon>Agaricales</taxon>
        <taxon>Agaricineae</taxon>
        <taxon>Agaricaceae</taxon>
        <taxon>Leucocoprinus</taxon>
    </lineage>
</organism>
<feature type="coiled-coil region" evidence="1">
    <location>
        <begin position="192"/>
        <end position="219"/>
    </location>
</feature>
<reference evidence="2" key="1">
    <citation type="submission" date="2022-07" db="EMBL/GenBank/DDBJ databases">
        <title>Genome Sequence of Leucocoprinus birnbaumii.</title>
        <authorList>
            <person name="Buettner E."/>
        </authorList>
    </citation>
    <scope>NUCLEOTIDE SEQUENCE</scope>
    <source>
        <strain evidence="2">VT141</strain>
    </source>
</reference>
<protein>
    <submittedName>
        <fullName evidence="2">Uncharacterized protein</fullName>
    </submittedName>
</protein>
<keyword evidence="1" id="KW-0175">Coiled coil</keyword>
<comment type="caution">
    <text evidence="2">The sequence shown here is derived from an EMBL/GenBank/DDBJ whole genome shotgun (WGS) entry which is preliminary data.</text>
</comment>
<sequence length="263" mass="31137">MFDRMFDFRIWDLTRKALDLVQEDDIVIFIWHPFYGPWASASAGKGDVHHSIADHILNNGHIDQPKIILMTTDWGSPGVSLAKKEETEIELGRQFHEYPVLFERLESESIEHCWDFIRRVIGRLDGHLDKGDLADQDIIAQVKRDAENWRVKWIQQDIDELYAELAKAQDGNDMCKRLERALEDESKYLEPILAQMDNESLAEEEKQRLEEKMEEEYALSRREFQRYFQDVQEMKITIGPYLREFYMLPGLKIVPKKKRFGIF</sequence>
<accession>A0AAD5YMX7</accession>
<name>A0AAD5YMX7_9AGAR</name>
<dbReference type="EMBL" id="JANIEX010001887">
    <property type="protein sequence ID" value="KAJ3553651.1"/>
    <property type="molecule type" value="Genomic_DNA"/>
</dbReference>
<dbReference type="Proteomes" id="UP001213000">
    <property type="component" value="Unassembled WGS sequence"/>
</dbReference>